<name>A0ABT1L2S5_9ACTN</name>
<keyword evidence="1" id="KW-0732">Signal</keyword>
<proteinExistence type="predicted"/>
<comment type="caution">
    <text evidence="2">The sequence shown here is derived from an EMBL/GenBank/DDBJ whole genome shotgun (WGS) entry which is preliminary data.</text>
</comment>
<dbReference type="RefSeq" id="WP_254182336.1">
    <property type="nucleotide sequence ID" value="NZ_JANARS010000006.1"/>
</dbReference>
<reference evidence="2 3" key="1">
    <citation type="submission" date="2022-06" db="EMBL/GenBank/DDBJ databases">
        <authorList>
            <person name="So Y."/>
        </authorList>
    </citation>
    <scope>NUCLEOTIDE SEQUENCE [LARGE SCALE GENOMIC DNA]</scope>
    <source>
        <strain evidence="2 3">STR3</strain>
    </source>
</reference>
<evidence type="ECO:0000313" key="2">
    <source>
        <dbReference type="EMBL" id="MCP3423141.1"/>
    </source>
</evidence>
<evidence type="ECO:0000313" key="3">
    <source>
        <dbReference type="Proteomes" id="UP001204524"/>
    </source>
</evidence>
<dbReference type="Proteomes" id="UP001204524">
    <property type="component" value="Unassembled WGS sequence"/>
</dbReference>
<feature type="signal peptide" evidence="1">
    <location>
        <begin position="1"/>
        <end position="30"/>
    </location>
</feature>
<accession>A0ABT1L2S5</accession>
<protein>
    <submittedName>
        <fullName evidence="2">Uncharacterized protein</fullName>
    </submittedName>
</protein>
<dbReference type="EMBL" id="JANARS010000006">
    <property type="protein sequence ID" value="MCP3423141.1"/>
    <property type="molecule type" value="Genomic_DNA"/>
</dbReference>
<feature type="chain" id="PRO_5046939631" evidence="1">
    <location>
        <begin position="31"/>
        <end position="163"/>
    </location>
</feature>
<keyword evidence="3" id="KW-1185">Reference proteome</keyword>
<gene>
    <name evidence="2" type="ORF">NCI01_15160</name>
</gene>
<sequence>MNRTTRLNPRLTALTVAALAVPALASPAVAAPKPLVDLRGADVGTYSPDAAGTAHLAGSVTGDPFDGTYVATLAADDGSLPAPGTCEPATGTLDVTSPKRTLSLEAIGEVCGEFTDATYVVTHRFVGRYVVTDATSRRLRGTDGWISLVLATEGRATVEAFDS</sequence>
<evidence type="ECO:0000256" key="1">
    <source>
        <dbReference type="SAM" id="SignalP"/>
    </source>
</evidence>
<organism evidence="2 3">
    <name type="scientific">Nocardioides pinisoli</name>
    <dbReference type="NCBI Taxonomy" id="2950279"/>
    <lineage>
        <taxon>Bacteria</taxon>
        <taxon>Bacillati</taxon>
        <taxon>Actinomycetota</taxon>
        <taxon>Actinomycetes</taxon>
        <taxon>Propionibacteriales</taxon>
        <taxon>Nocardioidaceae</taxon>
        <taxon>Nocardioides</taxon>
    </lineage>
</organism>